<sequence>MRRPTGPGPFLLVGTALSLALTACGGIGGTDTEAATEVDTTGFTYGDVPTENQRGPSIDESQMPPEPERGAPRHEINAHNALVKVSEMNWTADPDATSECPPDVDLHVEKSYSCVVTYMGEEFEYLVELDEELSSENHAAERARLVTGPIIVEQLEHTIRVYSLLPYVDCGFEGEVAIAVLDEHVSTCTALDGATGETKEYEITYGLSGTAVTPL</sequence>
<reference evidence="3 6" key="2">
    <citation type="submission" date="2024-01" db="EMBL/GenBank/DDBJ databases">
        <title>Genome mining of biosynthetic gene clusters to explore secondary metabolites of Streptomyces sp.</title>
        <authorList>
            <person name="Baig A."/>
            <person name="Ajitkumar Shintre N."/>
            <person name="Kumar H."/>
            <person name="Anbarasu A."/>
            <person name="Ramaiah S."/>
        </authorList>
    </citation>
    <scope>NUCLEOTIDE SEQUENCE [LARGE SCALE GENOMIC DNA]</scope>
    <source>
        <strain evidence="3 6">A01</strain>
    </source>
</reference>
<comment type="caution">
    <text evidence="4">The sequence shown here is derived from an EMBL/GenBank/DDBJ whole genome shotgun (WGS) entry which is preliminary data.</text>
</comment>
<organism evidence="4 5">
    <name type="scientific">Nocardiopsis alba</name>
    <dbReference type="NCBI Taxonomy" id="53437"/>
    <lineage>
        <taxon>Bacteria</taxon>
        <taxon>Bacillati</taxon>
        <taxon>Actinomycetota</taxon>
        <taxon>Actinomycetes</taxon>
        <taxon>Streptosporangiales</taxon>
        <taxon>Nocardiopsidaceae</taxon>
        <taxon>Nocardiopsis</taxon>
    </lineage>
</organism>
<evidence type="ECO:0000313" key="5">
    <source>
        <dbReference type="Proteomes" id="UP000467124"/>
    </source>
</evidence>
<feature type="chain" id="PRO_5038971101" description="Lipoprotein" evidence="2">
    <location>
        <begin position="26"/>
        <end position="215"/>
    </location>
</feature>
<evidence type="ECO:0008006" key="7">
    <source>
        <dbReference type="Google" id="ProtNLM"/>
    </source>
</evidence>
<feature type="region of interest" description="Disordered" evidence="1">
    <location>
        <begin position="40"/>
        <end position="71"/>
    </location>
</feature>
<reference evidence="4 5" key="1">
    <citation type="journal article" date="2019" name="Nat. Commun.">
        <title>The antimicrobial potential of Streptomyces from insect microbiomes.</title>
        <authorList>
            <person name="Chevrette M.G."/>
            <person name="Carlson C.M."/>
            <person name="Ortega H.E."/>
            <person name="Thomas C."/>
            <person name="Ananiev G.E."/>
            <person name="Barns K.J."/>
            <person name="Book A.J."/>
            <person name="Cagnazzo J."/>
            <person name="Carlos C."/>
            <person name="Flanigan W."/>
            <person name="Grubbs K.J."/>
            <person name="Horn H.A."/>
            <person name="Hoffmann F.M."/>
            <person name="Klassen J.L."/>
            <person name="Knack J.J."/>
            <person name="Lewin G.R."/>
            <person name="McDonald B.R."/>
            <person name="Muller L."/>
            <person name="Melo W.G.P."/>
            <person name="Pinto-Tomas A.A."/>
            <person name="Schmitz A."/>
            <person name="Wendt-Pienkowski E."/>
            <person name="Wildman S."/>
            <person name="Zhao M."/>
            <person name="Zhang F."/>
            <person name="Bugni T.S."/>
            <person name="Andes D.R."/>
            <person name="Pupo M.T."/>
            <person name="Currie C.R."/>
        </authorList>
    </citation>
    <scope>NUCLEOTIDE SEQUENCE [LARGE SCALE GENOMIC DNA]</scope>
    <source>
        <strain evidence="4 5">SID5840</strain>
    </source>
</reference>
<protein>
    <recommendedName>
        <fullName evidence="7">Lipoprotein</fullName>
    </recommendedName>
</protein>
<evidence type="ECO:0000256" key="1">
    <source>
        <dbReference type="SAM" id="MobiDB-lite"/>
    </source>
</evidence>
<dbReference type="Proteomes" id="UP000467124">
    <property type="component" value="Unassembled WGS sequence"/>
</dbReference>
<proteinExistence type="predicted"/>
<gene>
    <name evidence="4" type="ORF">GTW20_14040</name>
    <name evidence="3" type="ORF">VSQ78_21240</name>
</gene>
<dbReference type="PROSITE" id="PS51257">
    <property type="entry name" value="PROKAR_LIPOPROTEIN"/>
    <property type="match status" value="1"/>
</dbReference>
<dbReference type="GeneID" id="91390828"/>
<evidence type="ECO:0000256" key="2">
    <source>
        <dbReference type="SAM" id="SignalP"/>
    </source>
</evidence>
<name>A0A7K2IU55_9ACTN</name>
<evidence type="ECO:0000313" key="4">
    <source>
        <dbReference type="EMBL" id="MYR33354.1"/>
    </source>
</evidence>
<dbReference type="OMA" id="WNAMEMA"/>
<dbReference type="AlphaFoldDB" id="A0A7K2IU55"/>
<dbReference type="RefSeq" id="WP_014910622.1">
    <property type="nucleotide sequence ID" value="NZ_BAZE01000003.1"/>
</dbReference>
<keyword evidence="2" id="KW-0732">Signal</keyword>
<dbReference type="Proteomes" id="UP001585053">
    <property type="component" value="Unassembled WGS sequence"/>
</dbReference>
<keyword evidence="6" id="KW-1185">Reference proteome</keyword>
<accession>A0A7K2IU55</accession>
<evidence type="ECO:0000313" key="6">
    <source>
        <dbReference type="Proteomes" id="UP001585053"/>
    </source>
</evidence>
<dbReference type="EMBL" id="JAYMRS010000009">
    <property type="protein sequence ID" value="MFB8770234.1"/>
    <property type="molecule type" value="Genomic_DNA"/>
</dbReference>
<evidence type="ECO:0000313" key="3">
    <source>
        <dbReference type="EMBL" id="MFB8770234.1"/>
    </source>
</evidence>
<dbReference type="EMBL" id="WWHY01000001">
    <property type="protein sequence ID" value="MYR33354.1"/>
    <property type="molecule type" value="Genomic_DNA"/>
</dbReference>
<feature type="signal peptide" evidence="2">
    <location>
        <begin position="1"/>
        <end position="25"/>
    </location>
</feature>